<dbReference type="Pfam" id="PF13432">
    <property type="entry name" value="TPR_16"/>
    <property type="match status" value="2"/>
</dbReference>
<evidence type="ECO:0000313" key="2">
    <source>
        <dbReference type="Proteomes" id="UP000190027"/>
    </source>
</evidence>
<dbReference type="SUPFAM" id="SSF48452">
    <property type="entry name" value="TPR-like"/>
    <property type="match status" value="1"/>
</dbReference>
<dbReference type="InterPro" id="IPR011990">
    <property type="entry name" value="TPR-like_helical_dom_sf"/>
</dbReference>
<dbReference type="PANTHER" id="PTHR12558:SF13">
    <property type="entry name" value="CELL DIVISION CYCLE PROTEIN 27 HOMOLOG"/>
    <property type="match status" value="1"/>
</dbReference>
<dbReference type="PANTHER" id="PTHR12558">
    <property type="entry name" value="CELL DIVISION CYCLE 16,23,27"/>
    <property type="match status" value="1"/>
</dbReference>
<dbReference type="Gene3D" id="1.25.40.10">
    <property type="entry name" value="Tetratricopeptide repeat domain"/>
    <property type="match status" value="1"/>
</dbReference>
<evidence type="ECO:0000313" key="1">
    <source>
        <dbReference type="EMBL" id="SKA78750.1"/>
    </source>
</evidence>
<proteinExistence type="predicted"/>
<keyword evidence="2" id="KW-1185">Reference proteome</keyword>
<dbReference type="Pfam" id="PF13181">
    <property type="entry name" value="TPR_8"/>
    <property type="match status" value="1"/>
</dbReference>
<dbReference type="InterPro" id="IPR019734">
    <property type="entry name" value="TPR_rpt"/>
</dbReference>
<dbReference type="RefSeq" id="WP_159447148.1">
    <property type="nucleotide sequence ID" value="NZ_FUYC01000003.1"/>
</dbReference>
<organism evidence="1 2">
    <name type="scientific">Paucidesulfovibrio gracilis DSM 16080</name>
    <dbReference type="NCBI Taxonomy" id="1121449"/>
    <lineage>
        <taxon>Bacteria</taxon>
        <taxon>Pseudomonadati</taxon>
        <taxon>Thermodesulfobacteriota</taxon>
        <taxon>Desulfovibrionia</taxon>
        <taxon>Desulfovibrionales</taxon>
        <taxon>Desulfovibrionaceae</taxon>
        <taxon>Paucidesulfovibrio</taxon>
    </lineage>
</organism>
<reference evidence="1 2" key="1">
    <citation type="submission" date="2017-02" db="EMBL/GenBank/DDBJ databases">
        <authorList>
            <person name="Peterson S.W."/>
        </authorList>
    </citation>
    <scope>NUCLEOTIDE SEQUENCE [LARGE SCALE GENOMIC DNA]</scope>
    <source>
        <strain evidence="1 2">DSM 16080</strain>
    </source>
</reference>
<sequence>MLRNLFRSRRRFDSNRLPDLSQPEGRFDFASDLDTKAAIDELSKVVRNNSEVVEIYLALGSLYRAQGEIERAIQIRNNITVRPGLAPEFRARAYYELGRDFRRGGFLDRAATALDQAEKLGGRNPHILLERARLAAQGNDYGLAAKLYGELNFSPAQAHYLVRQSQEERRAGNTSQAERSLRHALKAHPGSVEAWLERLIRLHDLNDAERFGKAMREALDHVPEAMRFAVLEGLMDHVRHWRDAALPASDEEGCDVEDARQVSHGGLDDEELKREILPVIDERQPDAMLSYYGALLLQAGGYAAVARAWFERALKLDPDFWLARLELFNLARADQQLTPFFEEQLVFFIEKARTVKRFVCKRCGLKRDTLFFVCPRCKSWHSITFRASIDT</sequence>
<dbReference type="OrthoDB" id="507476at2"/>
<accession>A0A1T4WN14</accession>
<dbReference type="Proteomes" id="UP000190027">
    <property type="component" value="Unassembled WGS sequence"/>
</dbReference>
<dbReference type="STRING" id="1121449.SAMN02745704_01191"/>
<gene>
    <name evidence="1" type="ORF">SAMN02745704_01191</name>
</gene>
<dbReference type="EMBL" id="FUYC01000003">
    <property type="protein sequence ID" value="SKA78750.1"/>
    <property type="molecule type" value="Genomic_DNA"/>
</dbReference>
<protein>
    <submittedName>
        <fullName evidence="1">Lipopolysaccharide biosynthesis regulator YciM, contains six TPR domains and a predicted metal-binding C-terminal domain</fullName>
    </submittedName>
</protein>
<dbReference type="AlphaFoldDB" id="A0A1T4WN14"/>
<name>A0A1T4WN14_9BACT</name>